<dbReference type="Proteomes" id="UP001199642">
    <property type="component" value="Chromosome"/>
</dbReference>
<dbReference type="Pfam" id="PF01380">
    <property type="entry name" value="SIS"/>
    <property type="match status" value="1"/>
</dbReference>
<dbReference type="InterPro" id="IPR036388">
    <property type="entry name" value="WH-like_DNA-bd_sf"/>
</dbReference>
<evidence type="ECO:0000256" key="3">
    <source>
        <dbReference type="ARBA" id="ARBA00023163"/>
    </source>
</evidence>
<evidence type="ECO:0000259" key="5">
    <source>
        <dbReference type="PROSITE" id="PS51464"/>
    </source>
</evidence>
<keyword evidence="1" id="KW-0805">Transcription regulation</keyword>
<keyword evidence="2" id="KW-0238">DNA-binding</keyword>
<organism evidence="6 7">
    <name type="scientific">Microbacterium resistens</name>
    <dbReference type="NCBI Taxonomy" id="156977"/>
    <lineage>
        <taxon>Bacteria</taxon>
        <taxon>Bacillati</taxon>
        <taxon>Actinomycetota</taxon>
        <taxon>Actinomycetes</taxon>
        <taxon>Micrococcales</taxon>
        <taxon>Microbacteriaceae</taxon>
        <taxon>Microbacterium</taxon>
    </lineage>
</organism>
<dbReference type="InterPro" id="IPR001347">
    <property type="entry name" value="SIS_dom"/>
</dbReference>
<evidence type="ECO:0000313" key="6">
    <source>
        <dbReference type="EMBL" id="UGS25021.1"/>
    </source>
</evidence>
<sequence>MSGGATDGHADGRSADVIAVVRGALGRLSAAEARVAEQVLADPTLVVDLAINDLARLCGTSLSTVARFAQTIGFSGYRELRVAFARAVAVEQAERERFGLDDSVIDLDDGIETVAAKIAAREVGAIEQTVLSVDFAAVDRAAAAIAQASRVELFGQAASSLTAQDMRFKLARIGCAATHSPDPHIALAAAALLGAGDVALAISHGGETAETIRAAEVAGEAGALVVALTNAPDSPLIRVADVALLTRAKEAPLRMAAMSSRIAQLALLDVLFVRVVQHRGEGVNEPLRATRRAVRGT</sequence>
<dbReference type="Pfam" id="PF01418">
    <property type="entry name" value="HTH_6"/>
    <property type="match status" value="1"/>
</dbReference>
<keyword evidence="3" id="KW-0804">Transcription</keyword>
<reference evidence="6 7" key="1">
    <citation type="submission" date="2023-01" db="EMBL/GenBank/DDBJ databases">
        <title>Characterization of estradiol degrading bacteria Microbacterium sp. MZT7 and reveal degrading genes through genome analysis.</title>
        <authorList>
            <person name="Hao P."/>
            <person name="Gao Y."/>
        </authorList>
    </citation>
    <scope>NUCLEOTIDE SEQUENCE [LARGE SCALE GENOMIC DNA]</scope>
    <source>
        <strain evidence="6 7">MZT7</strain>
    </source>
</reference>
<dbReference type="RefSeq" id="WP_231818885.1">
    <property type="nucleotide sequence ID" value="NZ_CP082781.1"/>
</dbReference>
<dbReference type="SUPFAM" id="SSF46689">
    <property type="entry name" value="Homeodomain-like"/>
    <property type="match status" value="1"/>
</dbReference>
<feature type="domain" description="HTH rpiR-type" evidence="4">
    <location>
        <begin position="15"/>
        <end position="91"/>
    </location>
</feature>
<dbReference type="InterPro" id="IPR000281">
    <property type="entry name" value="HTH_RpiR"/>
</dbReference>
<dbReference type="InterPro" id="IPR047640">
    <property type="entry name" value="RpiR-like"/>
</dbReference>
<proteinExistence type="predicted"/>
<evidence type="ECO:0000259" key="4">
    <source>
        <dbReference type="PROSITE" id="PS51071"/>
    </source>
</evidence>
<dbReference type="EMBL" id="CP082781">
    <property type="protein sequence ID" value="UGS25021.1"/>
    <property type="molecule type" value="Genomic_DNA"/>
</dbReference>
<dbReference type="InterPro" id="IPR009057">
    <property type="entry name" value="Homeodomain-like_sf"/>
</dbReference>
<evidence type="ECO:0000256" key="1">
    <source>
        <dbReference type="ARBA" id="ARBA00023015"/>
    </source>
</evidence>
<dbReference type="Gene3D" id="3.40.50.10490">
    <property type="entry name" value="Glucose-6-phosphate isomerase like protein, domain 1"/>
    <property type="match status" value="1"/>
</dbReference>
<dbReference type="PROSITE" id="PS51071">
    <property type="entry name" value="HTH_RPIR"/>
    <property type="match status" value="1"/>
</dbReference>
<dbReference type="PROSITE" id="PS51464">
    <property type="entry name" value="SIS"/>
    <property type="match status" value="1"/>
</dbReference>
<protein>
    <submittedName>
        <fullName evidence="6">MurR/RpiR family transcriptional regulator</fullName>
    </submittedName>
</protein>
<name>A0ABY3RQ62_9MICO</name>
<dbReference type="InterPro" id="IPR046348">
    <property type="entry name" value="SIS_dom_sf"/>
</dbReference>
<evidence type="ECO:0000256" key="2">
    <source>
        <dbReference type="ARBA" id="ARBA00023125"/>
    </source>
</evidence>
<dbReference type="Gene3D" id="1.10.10.10">
    <property type="entry name" value="Winged helix-like DNA-binding domain superfamily/Winged helix DNA-binding domain"/>
    <property type="match status" value="1"/>
</dbReference>
<dbReference type="PANTHER" id="PTHR30514">
    <property type="entry name" value="GLUCOKINASE"/>
    <property type="match status" value="1"/>
</dbReference>
<dbReference type="InterPro" id="IPR035472">
    <property type="entry name" value="RpiR-like_SIS"/>
</dbReference>
<evidence type="ECO:0000313" key="7">
    <source>
        <dbReference type="Proteomes" id="UP001199642"/>
    </source>
</evidence>
<dbReference type="PANTHER" id="PTHR30514:SF1">
    <property type="entry name" value="HTH-TYPE TRANSCRIPTIONAL REGULATOR HEXR-RELATED"/>
    <property type="match status" value="1"/>
</dbReference>
<keyword evidence="7" id="KW-1185">Reference proteome</keyword>
<gene>
    <name evidence="6" type="ORF">K8F61_09900</name>
</gene>
<dbReference type="CDD" id="cd05013">
    <property type="entry name" value="SIS_RpiR"/>
    <property type="match status" value="1"/>
</dbReference>
<feature type="domain" description="SIS" evidence="5">
    <location>
        <begin position="141"/>
        <end position="281"/>
    </location>
</feature>
<dbReference type="SUPFAM" id="SSF53697">
    <property type="entry name" value="SIS domain"/>
    <property type="match status" value="1"/>
</dbReference>
<accession>A0ABY3RQ62</accession>